<comment type="caution">
    <text evidence="2">The sequence shown here is derived from an EMBL/GenBank/DDBJ whole genome shotgun (WGS) entry which is preliminary data.</text>
</comment>
<dbReference type="Proteomes" id="UP001372338">
    <property type="component" value="Unassembled WGS sequence"/>
</dbReference>
<proteinExistence type="predicted"/>
<reference evidence="2 3" key="1">
    <citation type="submission" date="2024-01" db="EMBL/GenBank/DDBJ databases">
        <title>The genomes of 5 underutilized Papilionoideae crops provide insights into root nodulation and disease resistanc.</title>
        <authorList>
            <person name="Yuan L."/>
        </authorList>
    </citation>
    <scope>NUCLEOTIDE SEQUENCE [LARGE SCALE GENOMIC DNA]</scope>
    <source>
        <strain evidence="2">ZHUSHIDOU_FW_LH</strain>
        <tissue evidence="2">Leaf</tissue>
    </source>
</reference>
<keyword evidence="3" id="KW-1185">Reference proteome</keyword>
<evidence type="ECO:0000256" key="1">
    <source>
        <dbReference type="SAM" id="Phobius"/>
    </source>
</evidence>
<protein>
    <submittedName>
        <fullName evidence="2">Uncharacterized protein</fullName>
    </submittedName>
</protein>
<keyword evidence="1" id="KW-1133">Transmembrane helix</keyword>
<dbReference type="EMBL" id="JAYWIO010000001">
    <property type="protein sequence ID" value="KAK7292296.1"/>
    <property type="molecule type" value="Genomic_DNA"/>
</dbReference>
<keyword evidence="1" id="KW-0812">Transmembrane</keyword>
<accession>A0AAN9PBQ5</accession>
<organism evidence="2 3">
    <name type="scientific">Crotalaria pallida</name>
    <name type="common">Smooth rattlebox</name>
    <name type="synonym">Crotalaria striata</name>
    <dbReference type="NCBI Taxonomy" id="3830"/>
    <lineage>
        <taxon>Eukaryota</taxon>
        <taxon>Viridiplantae</taxon>
        <taxon>Streptophyta</taxon>
        <taxon>Embryophyta</taxon>
        <taxon>Tracheophyta</taxon>
        <taxon>Spermatophyta</taxon>
        <taxon>Magnoliopsida</taxon>
        <taxon>eudicotyledons</taxon>
        <taxon>Gunneridae</taxon>
        <taxon>Pentapetalae</taxon>
        <taxon>rosids</taxon>
        <taxon>fabids</taxon>
        <taxon>Fabales</taxon>
        <taxon>Fabaceae</taxon>
        <taxon>Papilionoideae</taxon>
        <taxon>50 kb inversion clade</taxon>
        <taxon>genistoids sensu lato</taxon>
        <taxon>core genistoids</taxon>
        <taxon>Crotalarieae</taxon>
        <taxon>Crotalaria</taxon>
    </lineage>
</organism>
<dbReference type="AlphaFoldDB" id="A0AAN9PBQ5"/>
<evidence type="ECO:0000313" key="2">
    <source>
        <dbReference type="EMBL" id="KAK7292296.1"/>
    </source>
</evidence>
<gene>
    <name evidence="2" type="ORF">RIF29_08074</name>
</gene>
<evidence type="ECO:0000313" key="3">
    <source>
        <dbReference type="Proteomes" id="UP001372338"/>
    </source>
</evidence>
<keyword evidence="1" id="KW-0472">Membrane</keyword>
<sequence length="101" mass="11453">MLNPIFFHVVLMYSASQISDSEVQNVSSCKMRVDTCPPVIGRLRKLLVLLSLLYLVSHTSSILSINLFLSRVSILSLTSFPLSSFFLKISYSLLFHRRFAP</sequence>
<name>A0AAN9PBQ5_CROPI</name>
<feature type="transmembrane region" description="Helical" evidence="1">
    <location>
        <begin position="46"/>
        <end position="68"/>
    </location>
</feature>
<feature type="transmembrane region" description="Helical" evidence="1">
    <location>
        <begin position="74"/>
        <end position="95"/>
    </location>
</feature>